<dbReference type="Gene3D" id="3.40.50.300">
    <property type="entry name" value="P-loop containing nucleotide triphosphate hydrolases"/>
    <property type="match status" value="1"/>
</dbReference>
<gene>
    <name evidence="6" type="ORF">NEQG_00701</name>
</gene>
<name>I3EI35_NEMP3</name>
<dbReference type="OMA" id="HISAVNN"/>
<dbReference type="VEuPathDB" id="MicrosporidiaDB:NEQG_00701"/>
<keyword evidence="7" id="KW-1185">Reference proteome</keyword>
<dbReference type="GO" id="GO:0000054">
    <property type="term" value="P:ribosomal subunit export from nucleus"/>
    <property type="evidence" value="ECO:0007669"/>
    <property type="project" value="TreeGrafter"/>
</dbReference>
<evidence type="ECO:0000313" key="6">
    <source>
        <dbReference type="EMBL" id="EIJ88882.1"/>
    </source>
</evidence>
<dbReference type="InParanoid" id="I3EI35"/>
<dbReference type="OrthoDB" id="61815at2759"/>
<dbReference type="HOGENOM" id="CLU_047739_0_0_1"/>
<dbReference type="FunCoup" id="I3EI35">
    <property type="interactions" value="295"/>
</dbReference>
<organism evidence="6 7">
    <name type="scientific">Nematocida parisii (strain ERTm3)</name>
    <name type="common">Nematode killer fungus</name>
    <dbReference type="NCBI Taxonomy" id="935791"/>
    <lineage>
        <taxon>Eukaryota</taxon>
        <taxon>Fungi</taxon>
        <taxon>Fungi incertae sedis</taxon>
        <taxon>Microsporidia</taxon>
        <taxon>Nematocida</taxon>
    </lineage>
</organism>
<evidence type="ECO:0000313" key="7">
    <source>
        <dbReference type="Proteomes" id="UP000002872"/>
    </source>
</evidence>
<evidence type="ECO:0000259" key="5">
    <source>
        <dbReference type="Pfam" id="PF01926"/>
    </source>
</evidence>
<feature type="domain" description="G" evidence="5">
    <location>
        <begin position="240"/>
        <end position="327"/>
    </location>
</feature>
<dbReference type="InterPro" id="IPR027417">
    <property type="entry name" value="P-loop_NTPase"/>
</dbReference>
<dbReference type="Proteomes" id="UP000002872">
    <property type="component" value="Unassembled WGS sequence"/>
</dbReference>
<dbReference type="PANTHER" id="PTHR45709">
    <property type="entry name" value="LARGE SUBUNIT GTPASE 1 HOMOLOG-RELATED"/>
    <property type="match status" value="1"/>
</dbReference>
<sequence length="460" mass="54308">MKHILLRWASVTWYFGIKNFFRCFPFFMKTKYEWGRMVIKDKRMNKPQKENKSLKSVLETTEVDSLVEAAEIIEYDFSQNTSIKALTMVEGKEGIKIPQKPRETVDREDYKNEERKAFNQWKLNMNALLNNKGSITPYERNINVWRQLWFTVEQNDLIVQIVDARNPLLFYTEDIVKIAPTKKHYLLLNKSDLLTDKQKSMWSEYFTEKRIEHFFYSAVEDRSDELLRVWDSLLKDGVKKIGMIGYPNVGKSSTINSLFKKQVVKTSIVPGKTKNVQTLQLDSMVICDCPGLVFPTFVAEKQDLLLNGILSLDHTRDIKDCIKLIVERIGIRKLCYLTKIIEFVNDSRRTIEENYLYYLKKATGCAEEGKLIKMVIKEYIKGTIKYVHPVPGNDPFSFNEHNHTVPDNYIIDSEVNYDWYKNEKKEQKKEEESKKTKEELLYTKKHYLKKGLERVFKTKR</sequence>
<dbReference type="GO" id="GO:0005525">
    <property type="term" value="F:GTP binding"/>
    <property type="evidence" value="ECO:0007669"/>
    <property type="project" value="UniProtKB-KW"/>
</dbReference>
<dbReference type="SUPFAM" id="SSF52540">
    <property type="entry name" value="P-loop containing nucleoside triphosphate hydrolases"/>
    <property type="match status" value="1"/>
</dbReference>
<dbReference type="AlphaFoldDB" id="I3EI35"/>
<proteinExistence type="predicted"/>
<dbReference type="CDD" id="cd01857">
    <property type="entry name" value="HSR1_MMR1"/>
    <property type="match status" value="1"/>
</dbReference>
<accession>I3EI35</accession>
<dbReference type="InterPro" id="IPR043358">
    <property type="entry name" value="GNL1-like"/>
</dbReference>
<evidence type="ECO:0000256" key="3">
    <source>
        <dbReference type="ARBA" id="ARBA00022801"/>
    </source>
</evidence>
<dbReference type="GO" id="GO:0003924">
    <property type="term" value="F:GTPase activity"/>
    <property type="evidence" value="ECO:0007669"/>
    <property type="project" value="InterPro"/>
</dbReference>
<keyword evidence="1" id="KW-0963">Cytoplasm</keyword>
<dbReference type="GO" id="GO:0005829">
    <property type="term" value="C:cytosol"/>
    <property type="evidence" value="ECO:0007669"/>
    <property type="project" value="TreeGrafter"/>
</dbReference>
<protein>
    <recommendedName>
        <fullName evidence="5">G domain-containing protein</fullName>
    </recommendedName>
</protein>
<dbReference type="STRING" id="935791.I3EI35"/>
<dbReference type="PANTHER" id="PTHR45709:SF2">
    <property type="entry name" value="LARGE SUBUNIT GTPASE 1 HOMOLOG"/>
    <property type="match status" value="1"/>
</dbReference>
<keyword evidence="2" id="KW-0547">Nucleotide-binding</keyword>
<reference evidence="6" key="1">
    <citation type="submission" date="2011-01" db="EMBL/GenBank/DDBJ databases">
        <title>The Genome Sequence of Nematocida parisii strain ERTm3.</title>
        <authorList>
            <consortium name="The Broad Institute Genome Sequencing Platform"/>
            <consortium name="The Broad Institute Genome Sequencing Center for Infectious Disease"/>
            <person name="Cuomo C."/>
            <person name="Troemel E."/>
            <person name="Young S.K."/>
            <person name="Zeng Q."/>
            <person name="Gargeya S."/>
            <person name="Fitzgerald M."/>
            <person name="Haas B."/>
            <person name="Abouelleil A."/>
            <person name="Alvarado L."/>
            <person name="Arachchi H.M."/>
            <person name="Berlin A."/>
            <person name="Chapman S.B."/>
            <person name="Gearin G."/>
            <person name="Goldberg J."/>
            <person name="Griggs A."/>
            <person name="Gujja S."/>
            <person name="Hansen M."/>
            <person name="Heiman D."/>
            <person name="Howarth C."/>
            <person name="Larimer J."/>
            <person name="Lui A."/>
            <person name="MacDonald P.J.P."/>
            <person name="McCowen C."/>
            <person name="Montmayeur A."/>
            <person name="Murphy C."/>
            <person name="Neiman D."/>
            <person name="Pearson M."/>
            <person name="Priest M."/>
            <person name="Roberts A."/>
            <person name="Saif S."/>
            <person name="Shea T."/>
            <person name="Sisk P."/>
            <person name="Stolte C."/>
            <person name="Sykes S."/>
            <person name="Wortman J."/>
            <person name="Nusbaum C."/>
            <person name="Birren B."/>
        </authorList>
    </citation>
    <scope>NUCLEOTIDE SEQUENCE</scope>
    <source>
        <strain evidence="6">ERTm3</strain>
    </source>
</reference>
<dbReference type="EMBL" id="GL870877">
    <property type="protein sequence ID" value="EIJ88882.1"/>
    <property type="molecule type" value="Genomic_DNA"/>
</dbReference>
<evidence type="ECO:0000256" key="2">
    <source>
        <dbReference type="ARBA" id="ARBA00022741"/>
    </source>
</evidence>
<keyword evidence="3" id="KW-0378">Hydrolase</keyword>
<evidence type="ECO:0000256" key="4">
    <source>
        <dbReference type="ARBA" id="ARBA00023134"/>
    </source>
</evidence>
<keyword evidence="4" id="KW-0342">GTP-binding</keyword>
<dbReference type="Pfam" id="PF01926">
    <property type="entry name" value="MMR_HSR1"/>
    <property type="match status" value="1"/>
</dbReference>
<evidence type="ECO:0000256" key="1">
    <source>
        <dbReference type="ARBA" id="ARBA00022490"/>
    </source>
</evidence>
<dbReference type="InterPro" id="IPR006073">
    <property type="entry name" value="GTP-bd"/>
</dbReference>